<dbReference type="EMBL" id="CM047901">
    <property type="protein sequence ID" value="KAJ0097677.1"/>
    <property type="molecule type" value="Genomic_DNA"/>
</dbReference>
<sequence>MLKLDGSNIRRESFFEGVSLGAIEESGPSPGQGNKFTDSRGTHGCTN</sequence>
<name>A0ACC1BFF1_9ROSI</name>
<protein>
    <submittedName>
        <fullName evidence="1">Uncharacterized protein</fullName>
    </submittedName>
</protein>
<keyword evidence="2" id="KW-1185">Reference proteome</keyword>
<proteinExistence type="predicted"/>
<gene>
    <name evidence="1" type="ORF">Patl1_28607</name>
</gene>
<reference evidence="2" key="1">
    <citation type="journal article" date="2023" name="G3 (Bethesda)">
        <title>Genome assembly and association tests identify interacting loci associated with vigor, precocity, and sex in interspecific pistachio rootstocks.</title>
        <authorList>
            <person name="Palmer W."/>
            <person name="Jacygrad E."/>
            <person name="Sagayaradj S."/>
            <person name="Cavanaugh K."/>
            <person name="Han R."/>
            <person name="Bertier L."/>
            <person name="Beede B."/>
            <person name="Kafkas S."/>
            <person name="Golino D."/>
            <person name="Preece J."/>
            <person name="Michelmore R."/>
        </authorList>
    </citation>
    <scope>NUCLEOTIDE SEQUENCE [LARGE SCALE GENOMIC DNA]</scope>
</reference>
<dbReference type="Proteomes" id="UP001164250">
    <property type="component" value="Chromosome 5"/>
</dbReference>
<comment type="caution">
    <text evidence="1">The sequence shown here is derived from an EMBL/GenBank/DDBJ whole genome shotgun (WGS) entry which is preliminary data.</text>
</comment>
<accession>A0ACC1BFF1</accession>
<evidence type="ECO:0000313" key="1">
    <source>
        <dbReference type="EMBL" id="KAJ0097677.1"/>
    </source>
</evidence>
<evidence type="ECO:0000313" key="2">
    <source>
        <dbReference type="Proteomes" id="UP001164250"/>
    </source>
</evidence>
<organism evidence="1 2">
    <name type="scientific">Pistacia atlantica</name>
    <dbReference type="NCBI Taxonomy" id="434234"/>
    <lineage>
        <taxon>Eukaryota</taxon>
        <taxon>Viridiplantae</taxon>
        <taxon>Streptophyta</taxon>
        <taxon>Embryophyta</taxon>
        <taxon>Tracheophyta</taxon>
        <taxon>Spermatophyta</taxon>
        <taxon>Magnoliopsida</taxon>
        <taxon>eudicotyledons</taxon>
        <taxon>Gunneridae</taxon>
        <taxon>Pentapetalae</taxon>
        <taxon>rosids</taxon>
        <taxon>malvids</taxon>
        <taxon>Sapindales</taxon>
        <taxon>Anacardiaceae</taxon>
        <taxon>Pistacia</taxon>
    </lineage>
</organism>